<proteinExistence type="predicted"/>
<comment type="caution">
    <text evidence="8">The sequence shown here is derived from an EMBL/GenBank/DDBJ whole genome shotgun (WGS) entry which is preliminary data.</text>
</comment>
<keyword evidence="3" id="KW-0170">Cobalt</keyword>
<sequence>MRLNSLTRKLRRLGITDVWFAIYTLSQRSFPGSSSSRKHIKIDDEESQYDEELLLTQHHPIYRAMIRLLYIVMPLILFLLSIAYIIYRPPNLVIRLLQWHNGNVIFHVPLSASQRVVALTIDDAPSSETRQILDLLRSHHAKATFFVIGSQVAQYPGLVERIHAEGHELGNHAWTDDPSFQLPLSELERQVQDVESLLPANANGAKYFRPGSGWFTARMKERIEKLGYRIALGSVYPHDPQIPKPRWNAWHVLSMVRPGSVVIMHDRRAYSAEQLRLILEGLAKRKFEVESLGGLLALAGQKGKRLA</sequence>
<keyword evidence="2" id="KW-0146">Chitin degradation</keyword>
<dbReference type="GO" id="GO:0009272">
    <property type="term" value="P:fungal-type cell wall biogenesis"/>
    <property type="evidence" value="ECO:0007669"/>
    <property type="project" value="UniProtKB-ARBA"/>
</dbReference>
<gene>
    <name evidence="8" type="ORF">QTJ16_000572</name>
</gene>
<evidence type="ECO:0000256" key="5">
    <source>
        <dbReference type="ARBA" id="ARBA00048494"/>
    </source>
</evidence>
<comment type="cofactor">
    <cofactor evidence="1">
        <name>Co(2+)</name>
        <dbReference type="ChEBI" id="CHEBI:48828"/>
    </cofactor>
</comment>
<dbReference type="PROSITE" id="PS51677">
    <property type="entry name" value="NODB"/>
    <property type="match status" value="1"/>
</dbReference>
<keyword evidence="6" id="KW-0472">Membrane</keyword>
<feature type="transmembrane region" description="Helical" evidence="6">
    <location>
        <begin position="68"/>
        <end position="87"/>
    </location>
</feature>
<dbReference type="Proteomes" id="UP001285354">
    <property type="component" value="Unassembled WGS sequence"/>
</dbReference>
<keyword evidence="9" id="KW-1185">Reference proteome</keyword>
<accession>A0AAD9T6K0</accession>
<keyword evidence="6" id="KW-1133">Transmembrane helix</keyword>
<dbReference type="InterPro" id="IPR050248">
    <property type="entry name" value="Polysacc_deacetylase_ArnD"/>
</dbReference>
<evidence type="ECO:0000256" key="3">
    <source>
        <dbReference type="ARBA" id="ARBA00023285"/>
    </source>
</evidence>
<evidence type="ECO:0000313" key="8">
    <source>
        <dbReference type="EMBL" id="KAK2629752.1"/>
    </source>
</evidence>
<dbReference type="Pfam" id="PF01522">
    <property type="entry name" value="Polysacc_deac_1"/>
    <property type="match status" value="1"/>
</dbReference>
<dbReference type="PANTHER" id="PTHR10587">
    <property type="entry name" value="GLYCOSYL TRANSFERASE-RELATED"/>
    <property type="match status" value="1"/>
</dbReference>
<name>A0AAD9T6K0_9HELO</name>
<dbReference type="InterPro" id="IPR011330">
    <property type="entry name" value="Glyco_hydro/deAcase_b/a-brl"/>
</dbReference>
<dbReference type="InterPro" id="IPR002509">
    <property type="entry name" value="NODB_dom"/>
</dbReference>
<dbReference type="SUPFAM" id="SSF88713">
    <property type="entry name" value="Glycoside hydrolase/deacetylase"/>
    <property type="match status" value="1"/>
</dbReference>
<evidence type="ECO:0000259" key="7">
    <source>
        <dbReference type="PROSITE" id="PS51677"/>
    </source>
</evidence>
<organism evidence="8 9">
    <name type="scientific">Diplocarpon rosae</name>
    <dbReference type="NCBI Taxonomy" id="946125"/>
    <lineage>
        <taxon>Eukaryota</taxon>
        <taxon>Fungi</taxon>
        <taxon>Dikarya</taxon>
        <taxon>Ascomycota</taxon>
        <taxon>Pezizomycotina</taxon>
        <taxon>Leotiomycetes</taxon>
        <taxon>Helotiales</taxon>
        <taxon>Drepanopezizaceae</taxon>
        <taxon>Diplocarpon</taxon>
    </lineage>
</organism>
<reference evidence="8" key="1">
    <citation type="submission" date="2023-06" db="EMBL/GenBank/DDBJ databases">
        <title>Draft genome of Marssonina rosae.</title>
        <authorList>
            <person name="Cheng Q."/>
        </authorList>
    </citation>
    <scope>NUCLEOTIDE SEQUENCE</scope>
    <source>
        <strain evidence="8">R4</strain>
    </source>
</reference>
<dbReference type="PANTHER" id="PTHR10587:SF137">
    <property type="entry name" value="4-DEOXY-4-FORMAMIDO-L-ARABINOSE-PHOSPHOUNDECAPRENOL DEFORMYLASE ARND-RELATED"/>
    <property type="match status" value="1"/>
</dbReference>
<dbReference type="GO" id="GO:0006032">
    <property type="term" value="P:chitin catabolic process"/>
    <property type="evidence" value="ECO:0007669"/>
    <property type="project" value="UniProtKB-KW"/>
</dbReference>
<evidence type="ECO:0000256" key="2">
    <source>
        <dbReference type="ARBA" id="ARBA00023024"/>
    </source>
</evidence>
<dbReference type="Gene3D" id="3.20.20.370">
    <property type="entry name" value="Glycoside hydrolase/deacetylase"/>
    <property type="match status" value="1"/>
</dbReference>
<evidence type="ECO:0000256" key="6">
    <source>
        <dbReference type="SAM" id="Phobius"/>
    </source>
</evidence>
<evidence type="ECO:0000256" key="4">
    <source>
        <dbReference type="ARBA" id="ARBA00024056"/>
    </source>
</evidence>
<protein>
    <recommendedName>
        <fullName evidence="4">chitin deacetylase</fullName>
        <ecNumber evidence="4">3.5.1.41</ecNumber>
    </recommendedName>
</protein>
<keyword evidence="2" id="KW-0119">Carbohydrate metabolism</keyword>
<dbReference type="EC" id="3.5.1.41" evidence="4"/>
<evidence type="ECO:0000256" key="1">
    <source>
        <dbReference type="ARBA" id="ARBA00001941"/>
    </source>
</evidence>
<keyword evidence="6" id="KW-0812">Transmembrane</keyword>
<keyword evidence="2" id="KW-0624">Polysaccharide degradation</keyword>
<feature type="domain" description="NodB homology" evidence="7">
    <location>
        <begin position="115"/>
        <end position="290"/>
    </location>
</feature>
<dbReference type="GO" id="GO:0005975">
    <property type="term" value="P:carbohydrate metabolic process"/>
    <property type="evidence" value="ECO:0007669"/>
    <property type="project" value="InterPro"/>
</dbReference>
<evidence type="ECO:0000313" key="9">
    <source>
        <dbReference type="Proteomes" id="UP001285354"/>
    </source>
</evidence>
<dbReference type="AlphaFoldDB" id="A0AAD9T6K0"/>
<dbReference type="CDD" id="cd10958">
    <property type="entry name" value="CE4_NodB_like_2"/>
    <property type="match status" value="1"/>
</dbReference>
<dbReference type="EMBL" id="JAUBYV010000001">
    <property type="protein sequence ID" value="KAK2629752.1"/>
    <property type="molecule type" value="Genomic_DNA"/>
</dbReference>
<comment type="catalytic activity">
    <reaction evidence="5">
        <text>[(1-&gt;4)-N-acetyl-beta-D-glucosaminyl](n) + n H2O = chitosan + n acetate</text>
        <dbReference type="Rhea" id="RHEA:10464"/>
        <dbReference type="Rhea" id="RHEA-COMP:9593"/>
        <dbReference type="Rhea" id="RHEA-COMP:9597"/>
        <dbReference type="ChEBI" id="CHEBI:15377"/>
        <dbReference type="ChEBI" id="CHEBI:17029"/>
        <dbReference type="ChEBI" id="CHEBI:30089"/>
        <dbReference type="ChEBI" id="CHEBI:57704"/>
        <dbReference type="EC" id="3.5.1.41"/>
    </reaction>
    <physiologicalReaction direction="left-to-right" evidence="5">
        <dbReference type="Rhea" id="RHEA:10465"/>
    </physiologicalReaction>
</comment>
<dbReference type="GO" id="GO:0004099">
    <property type="term" value="F:chitin deacetylase activity"/>
    <property type="evidence" value="ECO:0007669"/>
    <property type="project" value="UniProtKB-EC"/>
</dbReference>